<feature type="region of interest" description="Disordered" evidence="1">
    <location>
        <begin position="73"/>
        <end position="98"/>
    </location>
</feature>
<dbReference type="PANTHER" id="PTHR21681:SF0">
    <property type="entry name" value="EUKARYOTIC TRANSLATION INITIATION FACTOR 3 SUBUNIT J"/>
    <property type="match status" value="1"/>
</dbReference>
<dbReference type="EMBL" id="JBDFQZ010000011">
    <property type="protein sequence ID" value="KAK9678288.1"/>
    <property type="molecule type" value="Genomic_DNA"/>
</dbReference>
<sequence length="112" mass="12859">MMSFEMNYRKSDQHFTFLLPLMLDFSLIDEDASRIVRFRDKSFHYIGLLKAVMRLSMTSLKAADANEKLKVEKEANAGKKKAGAKKKQPQLDKPDNDAVIAAYDDADDYDFM</sequence>
<feature type="compositionally biased region" description="Basic residues" evidence="1">
    <location>
        <begin position="78"/>
        <end position="88"/>
    </location>
</feature>
<organism evidence="2 3">
    <name type="scientific">Saponaria officinalis</name>
    <name type="common">Common soapwort</name>
    <name type="synonym">Lychnis saponaria</name>
    <dbReference type="NCBI Taxonomy" id="3572"/>
    <lineage>
        <taxon>Eukaryota</taxon>
        <taxon>Viridiplantae</taxon>
        <taxon>Streptophyta</taxon>
        <taxon>Embryophyta</taxon>
        <taxon>Tracheophyta</taxon>
        <taxon>Spermatophyta</taxon>
        <taxon>Magnoliopsida</taxon>
        <taxon>eudicotyledons</taxon>
        <taxon>Gunneridae</taxon>
        <taxon>Pentapetalae</taxon>
        <taxon>Caryophyllales</taxon>
        <taxon>Caryophyllaceae</taxon>
        <taxon>Caryophylleae</taxon>
        <taxon>Saponaria</taxon>
    </lineage>
</organism>
<dbReference type="Proteomes" id="UP001443914">
    <property type="component" value="Unassembled WGS sequence"/>
</dbReference>
<protein>
    <recommendedName>
        <fullName evidence="4">Eukaryotic translation initiation factor 3 30 kDa subunit</fullName>
    </recommendedName>
</protein>
<dbReference type="PANTHER" id="PTHR21681">
    <property type="entry name" value="EUKARYOTIC TRANSLATION INITIATION FACTOR 3 SUBUNIT J"/>
    <property type="match status" value="1"/>
</dbReference>
<proteinExistence type="predicted"/>
<dbReference type="InterPro" id="IPR013906">
    <property type="entry name" value="eIF3j"/>
</dbReference>
<evidence type="ECO:0000313" key="3">
    <source>
        <dbReference type="Proteomes" id="UP001443914"/>
    </source>
</evidence>
<gene>
    <name evidence="2" type="ORF">RND81_11G201200</name>
</gene>
<dbReference type="AlphaFoldDB" id="A0AAW1HQ18"/>
<keyword evidence="3" id="KW-1185">Reference proteome</keyword>
<dbReference type="GO" id="GO:0005852">
    <property type="term" value="C:eukaryotic translation initiation factor 3 complex"/>
    <property type="evidence" value="ECO:0007669"/>
    <property type="project" value="InterPro"/>
</dbReference>
<dbReference type="GO" id="GO:0003743">
    <property type="term" value="F:translation initiation factor activity"/>
    <property type="evidence" value="ECO:0007669"/>
    <property type="project" value="InterPro"/>
</dbReference>
<evidence type="ECO:0000256" key="1">
    <source>
        <dbReference type="SAM" id="MobiDB-lite"/>
    </source>
</evidence>
<evidence type="ECO:0000313" key="2">
    <source>
        <dbReference type="EMBL" id="KAK9678288.1"/>
    </source>
</evidence>
<accession>A0AAW1HQ18</accession>
<comment type="caution">
    <text evidence="2">The sequence shown here is derived from an EMBL/GenBank/DDBJ whole genome shotgun (WGS) entry which is preliminary data.</text>
</comment>
<dbReference type="Pfam" id="PF08597">
    <property type="entry name" value="eIF3_subunit"/>
    <property type="match status" value="1"/>
</dbReference>
<evidence type="ECO:0008006" key="4">
    <source>
        <dbReference type="Google" id="ProtNLM"/>
    </source>
</evidence>
<reference evidence="2" key="1">
    <citation type="submission" date="2024-03" db="EMBL/GenBank/DDBJ databases">
        <title>WGS assembly of Saponaria officinalis var. Norfolk2.</title>
        <authorList>
            <person name="Jenkins J."/>
            <person name="Shu S."/>
            <person name="Grimwood J."/>
            <person name="Barry K."/>
            <person name="Goodstein D."/>
            <person name="Schmutz J."/>
            <person name="Leebens-Mack J."/>
            <person name="Osbourn A."/>
        </authorList>
    </citation>
    <scope>NUCLEOTIDE SEQUENCE [LARGE SCALE GENOMIC DNA]</scope>
    <source>
        <strain evidence="2">JIC</strain>
    </source>
</reference>
<name>A0AAW1HQ18_SAPOF</name>